<dbReference type="SUPFAM" id="SSF54695">
    <property type="entry name" value="POZ domain"/>
    <property type="match status" value="1"/>
</dbReference>
<evidence type="ECO:0000313" key="2">
    <source>
        <dbReference type="EMBL" id="KAF2867319.1"/>
    </source>
</evidence>
<dbReference type="Proteomes" id="UP000481861">
    <property type="component" value="Unassembled WGS sequence"/>
</dbReference>
<name>A0A7C8M3Q2_9PLEO</name>
<dbReference type="Gene3D" id="3.30.710.10">
    <property type="entry name" value="Potassium Channel Kv1.1, Chain A"/>
    <property type="match status" value="1"/>
</dbReference>
<dbReference type="InterPro" id="IPR000210">
    <property type="entry name" value="BTB/POZ_dom"/>
</dbReference>
<organism evidence="2 3">
    <name type="scientific">Massariosphaeria phaeospora</name>
    <dbReference type="NCBI Taxonomy" id="100035"/>
    <lineage>
        <taxon>Eukaryota</taxon>
        <taxon>Fungi</taxon>
        <taxon>Dikarya</taxon>
        <taxon>Ascomycota</taxon>
        <taxon>Pezizomycotina</taxon>
        <taxon>Dothideomycetes</taxon>
        <taxon>Pleosporomycetidae</taxon>
        <taxon>Pleosporales</taxon>
        <taxon>Pleosporales incertae sedis</taxon>
        <taxon>Massariosphaeria</taxon>
    </lineage>
</organism>
<protein>
    <recommendedName>
        <fullName evidence="1">BTB domain-containing protein</fullName>
    </recommendedName>
</protein>
<dbReference type="EMBL" id="JAADJZ010000023">
    <property type="protein sequence ID" value="KAF2867319.1"/>
    <property type="molecule type" value="Genomic_DNA"/>
</dbReference>
<evidence type="ECO:0000313" key="3">
    <source>
        <dbReference type="Proteomes" id="UP000481861"/>
    </source>
</evidence>
<sequence>MVESITPGSHLLVNIKKLYATSSYSDLNITCGDDTHQVHKAIVCSGSEFLARAVKFRVGKEHEDGKIDLPDDDPQTISILIKFLYEGDYDPTLSETGRIATKELPTNTHYTYAFPHTCRNNCPRPHHLVCPHHKCGTTCDDSCQDFTCAECTAIVYVPGDQLEPHHLLLHAKMYEMGDKYQVHGLQEIAQEKFKRQCSFHWDDNQFAVAAHYAYSTTLDTNTGLREIVRDTICKHPKLLDKSAVDTLLDEFGGLAAGILRVKAKDLG</sequence>
<dbReference type="CDD" id="cd18186">
    <property type="entry name" value="BTB_POZ_ZBTB_KLHL-like"/>
    <property type="match status" value="1"/>
</dbReference>
<gene>
    <name evidence="2" type="ORF">BDV95DRAFT_550982</name>
</gene>
<dbReference type="AlphaFoldDB" id="A0A7C8M3Q2"/>
<dbReference type="PROSITE" id="PS50097">
    <property type="entry name" value="BTB"/>
    <property type="match status" value="1"/>
</dbReference>
<accession>A0A7C8M3Q2</accession>
<dbReference type="PANTHER" id="PTHR47843">
    <property type="entry name" value="BTB DOMAIN-CONTAINING PROTEIN-RELATED"/>
    <property type="match status" value="1"/>
</dbReference>
<evidence type="ECO:0000259" key="1">
    <source>
        <dbReference type="PROSITE" id="PS50097"/>
    </source>
</evidence>
<feature type="domain" description="BTB" evidence="1">
    <location>
        <begin position="25"/>
        <end position="93"/>
    </location>
</feature>
<dbReference type="OrthoDB" id="6359816at2759"/>
<comment type="caution">
    <text evidence="2">The sequence shown here is derived from an EMBL/GenBank/DDBJ whole genome shotgun (WGS) entry which is preliminary data.</text>
</comment>
<dbReference type="PANTHER" id="PTHR47843:SF5">
    <property type="entry name" value="BTB_POZ DOMAIN PROTEIN"/>
    <property type="match status" value="1"/>
</dbReference>
<keyword evidence="3" id="KW-1185">Reference proteome</keyword>
<dbReference type="Pfam" id="PF00651">
    <property type="entry name" value="BTB"/>
    <property type="match status" value="1"/>
</dbReference>
<proteinExistence type="predicted"/>
<dbReference type="InterPro" id="IPR011333">
    <property type="entry name" value="SKP1/BTB/POZ_sf"/>
</dbReference>
<reference evidence="2 3" key="1">
    <citation type="submission" date="2020-01" db="EMBL/GenBank/DDBJ databases">
        <authorList>
            <consortium name="DOE Joint Genome Institute"/>
            <person name="Haridas S."/>
            <person name="Albert R."/>
            <person name="Binder M."/>
            <person name="Bloem J."/>
            <person name="Labutti K."/>
            <person name="Salamov A."/>
            <person name="Andreopoulos B."/>
            <person name="Baker S.E."/>
            <person name="Barry K."/>
            <person name="Bills G."/>
            <person name="Bluhm B.H."/>
            <person name="Cannon C."/>
            <person name="Castanera R."/>
            <person name="Culley D.E."/>
            <person name="Daum C."/>
            <person name="Ezra D."/>
            <person name="Gonzalez J.B."/>
            <person name="Henrissat B."/>
            <person name="Kuo A."/>
            <person name="Liang C."/>
            <person name="Lipzen A."/>
            <person name="Lutzoni F."/>
            <person name="Magnuson J."/>
            <person name="Mondo S."/>
            <person name="Nolan M."/>
            <person name="Ohm R."/>
            <person name="Pangilinan J."/>
            <person name="Park H.-J.H."/>
            <person name="Ramirez L."/>
            <person name="Alfaro M."/>
            <person name="Sun H."/>
            <person name="Tritt A."/>
            <person name="Yoshinaga Y."/>
            <person name="Zwiers L.-H.L."/>
            <person name="Turgeon B.G."/>
            <person name="Goodwin S.B."/>
            <person name="Spatafora J.W."/>
            <person name="Crous P.W."/>
            <person name="Grigoriev I.V."/>
        </authorList>
    </citation>
    <scope>NUCLEOTIDE SEQUENCE [LARGE SCALE GENOMIC DNA]</scope>
    <source>
        <strain evidence="2 3">CBS 611.86</strain>
    </source>
</reference>